<protein>
    <submittedName>
        <fullName evidence="10">M13 family metallopeptidase</fullName>
    </submittedName>
</protein>
<keyword evidence="11" id="KW-1185">Reference proteome</keyword>
<dbReference type="RefSeq" id="WP_270040992.1">
    <property type="nucleotide sequence ID" value="NZ_JAPDOD010000014.1"/>
</dbReference>
<dbReference type="Pfam" id="PF01431">
    <property type="entry name" value="Peptidase_M13"/>
    <property type="match status" value="1"/>
</dbReference>
<keyword evidence="4" id="KW-0479">Metal-binding</keyword>
<sequence length="638" mass="69843">MTLPASDRDPSADPGVDFYRFANGGWLDANPIPAGYGSWGSFEEVSRRNEVVLGELLQRAAAEPVDAVDRLLGDHFAAGLDLAGIEAAGIEPIAPLLDAIRASDDVLAVLPVLHRAGIFALLGWGVTADHDDANQNLLWLTQAGLGLPDRESYFDDGPAAVALRAAYVEHVAAQLGHVGGDPAQAPAVLEFETRLAALHLRAEERRDTDRIHNRFDRAALTELAPTIDLPRYLDALGAAAAETVNVENPRLLEGLAAVIEPTAPATLRAYLEFAVVHAVADALPSRIDEEDFAFYGRRIRGQEEQHTRTKRVIDAVGADLGEALAERYVALSFPADAKDRAARMVEEIVEEMRASIRTREWMGADTRAKAEAKLDAVQVKIGYPDRWRDWSGLQLGRTAYAANRLNATRFELDRQLAKLGEPVDRDEWEMPAHIVNAYYHPTLNEIVVPAGILQPPLFDATADDAINYGGIGMVIAHEITHGFDDQGRRFDADGALREWWTPEDATRFTSLADQLVEQFDAYTVLGDVHINGKLTLGENIADLGGLTLAQRAHARVAAGAPAVDGLTPAQRFFLANAGLWRVKMSDDLQRTLAGIDPHSPRPLRVLGPVSNMEAFREAFDLPDDAPIMRPRDERIEIW</sequence>
<proteinExistence type="inferred from homology"/>
<dbReference type="PRINTS" id="PR00786">
    <property type="entry name" value="NEPRILYSIN"/>
</dbReference>
<dbReference type="PANTHER" id="PTHR11733">
    <property type="entry name" value="ZINC METALLOPROTEASE FAMILY M13 NEPRILYSIN-RELATED"/>
    <property type="match status" value="1"/>
</dbReference>
<evidence type="ECO:0000256" key="7">
    <source>
        <dbReference type="ARBA" id="ARBA00023049"/>
    </source>
</evidence>
<gene>
    <name evidence="10" type="ORF">OM076_15990</name>
</gene>
<evidence type="ECO:0000259" key="9">
    <source>
        <dbReference type="Pfam" id="PF05649"/>
    </source>
</evidence>
<dbReference type="Proteomes" id="UP001149140">
    <property type="component" value="Unassembled WGS sequence"/>
</dbReference>
<reference evidence="10" key="1">
    <citation type="submission" date="2022-10" db="EMBL/GenBank/DDBJ databases">
        <title>The WGS of Solirubrobacter ginsenosidimutans DSM 21036.</title>
        <authorList>
            <person name="Jiang Z."/>
        </authorList>
    </citation>
    <scope>NUCLEOTIDE SEQUENCE</scope>
    <source>
        <strain evidence="10">DSM 21036</strain>
    </source>
</reference>
<keyword evidence="7" id="KW-0482">Metalloprotease</keyword>
<evidence type="ECO:0000259" key="8">
    <source>
        <dbReference type="Pfam" id="PF01431"/>
    </source>
</evidence>
<dbReference type="InterPro" id="IPR018497">
    <property type="entry name" value="Peptidase_M13_C"/>
</dbReference>
<dbReference type="EMBL" id="JAPDOD010000014">
    <property type="protein sequence ID" value="MDA0161775.1"/>
    <property type="molecule type" value="Genomic_DNA"/>
</dbReference>
<keyword evidence="6" id="KW-0862">Zinc</keyword>
<dbReference type="Pfam" id="PF05649">
    <property type="entry name" value="Peptidase_M13_N"/>
    <property type="match status" value="1"/>
</dbReference>
<dbReference type="InterPro" id="IPR042089">
    <property type="entry name" value="Peptidase_M13_dom_2"/>
</dbReference>
<dbReference type="Gene3D" id="3.40.390.10">
    <property type="entry name" value="Collagenase (Catalytic Domain)"/>
    <property type="match status" value="1"/>
</dbReference>
<dbReference type="GO" id="GO:0005886">
    <property type="term" value="C:plasma membrane"/>
    <property type="evidence" value="ECO:0007669"/>
    <property type="project" value="TreeGrafter"/>
</dbReference>
<organism evidence="10 11">
    <name type="scientific">Solirubrobacter ginsenosidimutans</name>
    <dbReference type="NCBI Taxonomy" id="490573"/>
    <lineage>
        <taxon>Bacteria</taxon>
        <taxon>Bacillati</taxon>
        <taxon>Actinomycetota</taxon>
        <taxon>Thermoleophilia</taxon>
        <taxon>Solirubrobacterales</taxon>
        <taxon>Solirubrobacteraceae</taxon>
        <taxon>Solirubrobacter</taxon>
    </lineage>
</organism>
<dbReference type="AlphaFoldDB" id="A0A9X3S086"/>
<keyword evidence="5" id="KW-0378">Hydrolase</keyword>
<comment type="caution">
    <text evidence="10">The sequence shown here is derived from an EMBL/GenBank/DDBJ whole genome shotgun (WGS) entry which is preliminary data.</text>
</comment>
<evidence type="ECO:0000256" key="3">
    <source>
        <dbReference type="ARBA" id="ARBA00022670"/>
    </source>
</evidence>
<dbReference type="GO" id="GO:0004222">
    <property type="term" value="F:metalloendopeptidase activity"/>
    <property type="evidence" value="ECO:0007669"/>
    <property type="project" value="InterPro"/>
</dbReference>
<feature type="domain" description="Peptidase M13 C-terminal" evidence="8">
    <location>
        <begin position="436"/>
        <end position="633"/>
    </location>
</feature>
<dbReference type="InterPro" id="IPR000718">
    <property type="entry name" value="Peptidase_M13"/>
</dbReference>
<dbReference type="InterPro" id="IPR024079">
    <property type="entry name" value="MetalloPept_cat_dom_sf"/>
</dbReference>
<dbReference type="Gene3D" id="1.10.1380.10">
    <property type="entry name" value="Neutral endopeptidase , domain2"/>
    <property type="match status" value="1"/>
</dbReference>
<dbReference type="InterPro" id="IPR008753">
    <property type="entry name" value="Peptidase_M13_N"/>
</dbReference>
<feature type="domain" description="Peptidase M13 N-terminal" evidence="9">
    <location>
        <begin position="14"/>
        <end position="384"/>
    </location>
</feature>
<evidence type="ECO:0000256" key="6">
    <source>
        <dbReference type="ARBA" id="ARBA00022833"/>
    </source>
</evidence>
<evidence type="ECO:0000256" key="1">
    <source>
        <dbReference type="ARBA" id="ARBA00001947"/>
    </source>
</evidence>
<comment type="similarity">
    <text evidence="2">Belongs to the peptidase M13 family.</text>
</comment>
<dbReference type="GO" id="GO:0046872">
    <property type="term" value="F:metal ion binding"/>
    <property type="evidence" value="ECO:0007669"/>
    <property type="project" value="UniProtKB-KW"/>
</dbReference>
<evidence type="ECO:0000313" key="11">
    <source>
        <dbReference type="Proteomes" id="UP001149140"/>
    </source>
</evidence>
<name>A0A9X3S086_9ACTN</name>
<comment type="cofactor">
    <cofactor evidence="1">
        <name>Zn(2+)</name>
        <dbReference type="ChEBI" id="CHEBI:29105"/>
    </cofactor>
</comment>
<dbReference type="CDD" id="cd08662">
    <property type="entry name" value="M13"/>
    <property type="match status" value="1"/>
</dbReference>
<dbReference type="PANTHER" id="PTHR11733:SF167">
    <property type="entry name" value="FI17812P1-RELATED"/>
    <property type="match status" value="1"/>
</dbReference>
<evidence type="ECO:0000256" key="2">
    <source>
        <dbReference type="ARBA" id="ARBA00007357"/>
    </source>
</evidence>
<dbReference type="PROSITE" id="PS51885">
    <property type="entry name" value="NEPRILYSIN"/>
    <property type="match status" value="1"/>
</dbReference>
<accession>A0A9X3S086</accession>
<dbReference type="GO" id="GO:0016485">
    <property type="term" value="P:protein processing"/>
    <property type="evidence" value="ECO:0007669"/>
    <property type="project" value="TreeGrafter"/>
</dbReference>
<evidence type="ECO:0000256" key="5">
    <source>
        <dbReference type="ARBA" id="ARBA00022801"/>
    </source>
</evidence>
<keyword evidence="3" id="KW-0645">Protease</keyword>
<dbReference type="SUPFAM" id="SSF55486">
    <property type="entry name" value="Metalloproteases ('zincins'), catalytic domain"/>
    <property type="match status" value="1"/>
</dbReference>
<evidence type="ECO:0000313" key="10">
    <source>
        <dbReference type="EMBL" id="MDA0161775.1"/>
    </source>
</evidence>
<evidence type="ECO:0000256" key="4">
    <source>
        <dbReference type="ARBA" id="ARBA00022723"/>
    </source>
</evidence>